<dbReference type="Pfam" id="PF14257">
    <property type="entry name" value="DUF4349"/>
    <property type="match status" value="1"/>
</dbReference>
<dbReference type="AlphaFoldDB" id="A0A5F2B016"/>
<evidence type="ECO:0000256" key="1">
    <source>
        <dbReference type="SAM" id="Coils"/>
    </source>
</evidence>
<protein>
    <submittedName>
        <fullName evidence="3">DUF4349 domain-containing protein</fullName>
    </submittedName>
</protein>
<feature type="domain" description="DUF4349" evidence="2">
    <location>
        <begin position="52"/>
        <end position="200"/>
    </location>
</feature>
<keyword evidence="1" id="KW-0175">Coiled coil</keyword>
<reference evidence="3 4" key="1">
    <citation type="journal article" date="2019" name="PLoS Negl. Trop. Dis.">
        <title>Revisiting the worldwide diversity of Leptospira species in the environment.</title>
        <authorList>
            <person name="Vincent A.T."/>
            <person name="Schiettekatte O."/>
            <person name="Bourhy P."/>
            <person name="Veyrier F.J."/>
            <person name="Picardeau M."/>
        </authorList>
    </citation>
    <scope>NUCLEOTIDE SEQUENCE [LARGE SCALE GENOMIC DNA]</scope>
    <source>
        <strain evidence="3 4">201702444</strain>
    </source>
</reference>
<proteinExistence type="predicted"/>
<evidence type="ECO:0000313" key="3">
    <source>
        <dbReference type="EMBL" id="TGL97478.1"/>
    </source>
</evidence>
<sequence>MKSWILIKTTIAVPFLLILLFFASCSSREKVQMARTNGEGGSESTTSSTEDRMISFTANLDLSVKDIDEVRKKIKSLTKEWKGFVTRDSSTVSIVRVPSENLEKFLMALRQIGDVESEDVTGLDITDFYKDNLIKLESFKRIKTKYQALIDRAHNVQDLLAIERELERVNVEIERLEGSKRSSEMQTKYSTVYINLKPKKMLGPLGWIFYGVYKVIGWLFVWD</sequence>
<dbReference type="RefSeq" id="WP_135671797.1">
    <property type="nucleotide sequence ID" value="NZ_RQGN01000083.1"/>
</dbReference>
<dbReference type="Proteomes" id="UP000298429">
    <property type="component" value="Unassembled WGS sequence"/>
</dbReference>
<organism evidence="3 4">
    <name type="scientific">Leptospira barantonii</name>
    <dbReference type="NCBI Taxonomy" id="2023184"/>
    <lineage>
        <taxon>Bacteria</taxon>
        <taxon>Pseudomonadati</taxon>
        <taxon>Spirochaetota</taxon>
        <taxon>Spirochaetia</taxon>
        <taxon>Leptospirales</taxon>
        <taxon>Leptospiraceae</taxon>
        <taxon>Leptospira</taxon>
    </lineage>
</organism>
<feature type="coiled-coil region" evidence="1">
    <location>
        <begin position="159"/>
        <end position="186"/>
    </location>
</feature>
<name>A0A5F2B016_9LEPT</name>
<dbReference type="EMBL" id="RQGN01000083">
    <property type="protein sequence ID" value="TGL97478.1"/>
    <property type="molecule type" value="Genomic_DNA"/>
</dbReference>
<comment type="caution">
    <text evidence="3">The sequence shown here is derived from an EMBL/GenBank/DDBJ whole genome shotgun (WGS) entry which is preliminary data.</text>
</comment>
<evidence type="ECO:0000259" key="2">
    <source>
        <dbReference type="Pfam" id="PF14257"/>
    </source>
</evidence>
<dbReference type="OrthoDB" id="344262at2"/>
<accession>A0A5F2B016</accession>
<dbReference type="InterPro" id="IPR025645">
    <property type="entry name" value="DUF4349"/>
</dbReference>
<dbReference type="PROSITE" id="PS51257">
    <property type="entry name" value="PROKAR_LIPOPROTEIN"/>
    <property type="match status" value="1"/>
</dbReference>
<evidence type="ECO:0000313" key="4">
    <source>
        <dbReference type="Proteomes" id="UP000298429"/>
    </source>
</evidence>
<gene>
    <name evidence="3" type="ORF">EHQ76_15200</name>
</gene>